<keyword evidence="2" id="KW-1003">Cell membrane</keyword>
<evidence type="ECO:0000256" key="6">
    <source>
        <dbReference type="SAM" id="Phobius"/>
    </source>
</evidence>
<feature type="transmembrane region" description="Helical" evidence="6">
    <location>
        <begin position="12"/>
        <end position="29"/>
    </location>
</feature>
<accession>A0A6N7S6V0</accession>
<evidence type="ECO:0008006" key="11">
    <source>
        <dbReference type="Google" id="ProtNLM"/>
    </source>
</evidence>
<comment type="subcellular location">
    <subcellularLocation>
        <location evidence="1">Cell membrane</location>
        <topology evidence="1">Multi-pass membrane protein</topology>
    </subcellularLocation>
</comment>
<feature type="transmembrane region" description="Helical" evidence="6">
    <location>
        <begin position="235"/>
        <end position="258"/>
    </location>
</feature>
<feature type="transmembrane region" description="Helical" evidence="6">
    <location>
        <begin position="402"/>
        <end position="424"/>
    </location>
</feature>
<dbReference type="GO" id="GO:0005886">
    <property type="term" value="C:plasma membrane"/>
    <property type="evidence" value="ECO:0007669"/>
    <property type="project" value="UniProtKB-SubCell"/>
</dbReference>
<dbReference type="Proteomes" id="UP000433575">
    <property type="component" value="Unassembled WGS sequence"/>
</dbReference>
<comment type="caution">
    <text evidence="7">The sequence shown here is derived from an EMBL/GenBank/DDBJ whole genome shotgun (WGS) entry which is preliminary data.</text>
</comment>
<organism evidence="7 9">
    <name type="scientific">Holdemania massiliensis</name>
    <dbReference type="NCBI Taxonomy" id="1468449"/>
    <lineage>
        <taxon>Bacteria</taxon>
        <taxon>Bacillati</taxon>
        <taxon>Bacillota</taxon>
        <taxon>Erysipelotrichia</taxon>
        <taxon>Erysipelotrichales</taxon>
        <taxon>Erysipelotrichaceae</taxon>
        <taxon>Holdemania</taxon>
    </lineage>
</organism>
<feature type="transmembrane region" description="Helical" evidence="6">
    <location>
        <begin position="469"/>
        <end position="491"/>
    </location>
</feature>
<sequence length="507" mass="59023">MEFNRTKNTMINILIIVFMQVLNLIYSLISKKYFLSVFSISIYGVVDLFSSFFHSLMLLELGFGTILIYNLYKPIALKDDEAIRKQLEIFKTIYFYLIIIIVVISLAFSPFLYKTFNISYSDTVLVYEIYFSNVLYIVIKYWTLNKISILNANQEKYIENICLLIMDSVSFAIRMISILILKNIYLFMFAQLLIPSLAFLLEVIWIDRHYNVKNIKFLSFEALRKSGVLDQCRKYIYATVYSLVFLSMDNMIISIILSTDSVAYVTNYNALIMTGSQFITTVMVSLRGIMADYNYKQGSREGFFDVFSVISSFNFIIVSLMVVGFYVLIDDFISLWIGSEYVISSSILVALLMIRMLECLFEPINSVFIIHGYIFKEKWPLIISAATNFILTIIFIKYFGLIGAYIATILALFIKWCGKFYYVLREIFNKYKTRVLLKYTTYMLLIVNEMIIINYFANVFVPKVSSMQLFSYKLTIVIILTLLIDAVIVLLNKSVRNYIKNTLLKSM</sequence>
<dbReference type="RefSeq" id="WP_151848905.1">
    <property type="nucleotide sequence ID" value="NZ_WKPI01000015.1"/>
</dbReference>
<keyword evidence="3 6" id="KW-0812">Transmembrane</keyword>
<dbReference type="InterPro" id="IPR050833">
    <property type="entry name" value="Poly_Biosynth_Transport"/>
</dbReference>
<feature type="transmembrane region" description="Helical" evidence="6">
    <location>
        <begin position="125"/>
        <end position="145"/>
    </location>
</feature>
<feature type="transmembrane region" description="Helical" evidence="6">
    <location>
        <begin position="93"/>
        <end position="113"/>
    </location>
</feature>
<dbReference type="EMBL" id="WKPI01000015">
    <property type="protein sequence ID" value="MSC33358.1"/>
    <property type="molecule type" value="Genomic_DNA"/>
</dbReference>
<evidence type="ECO:0000313" key="7">
    <source>
        <dbReference type="EMBL" id="MSA89603.1"/>
    </source>
</evidence>
<evidence type="ECO:0000313" key="10">
    <source>
        <dbReference type="Proteomes" id="UP000480929"/>
    </source>
</evidence>
<dbReference type="OrthoDB" id="8609648at2"/>
<feature type="transmembrane region" description="Helical" evidence="6">
    <location>
        <begin position="184"/>
        <end position="206"/>
    </location>
</feature>
<feature type="transmembrane region" description="Helical" evidence="6">
    <location>
        <begin position="341"/>
        <end position="358"/>
    </location>
</feature>
<evidence type="ECO:0000256" key="5">
    <source>
        <dbReference type="ARBA" id="ARBA00023136"/>
    </source>
</evidence>
<evidence type="ECO:0000256" key="2">
    <source>
        <dbReference type="ARBA" id="ARBA00022475"/>
    </source>
</evidence>
<name>A0A6N7S6V0_9FIRM</name>
<feature type="transmembrane region" description="Helical" evidence="6">
    <location>
        <begin position="302"/>
        <end position="329"/>
    </location>
</feature>
<feature type="transmembrane region" description="Helical" evidence="6">
    <location>
        <begin position="270"/>
        <end position="290"/>
    </location>
</feature>
<feature type="transmembrane region" description="Helical" evidence="6">
    <location>
        <begin position="49"/>
        <end position="72"/>
    </location>
</feature>
<dbReference type="PANTHER" id="PTHR30250:SF11">
    <property type="entry name" value="O-ANTIGEN TRANSPORTER-RELATED"/>
    <property type="match status" value="1"/>
</dbReference>
<proteinExistence type="predicted"/>
<gene>
    <name evidence="8" type="ORF">GKD88_09520</name>
    <name evidence="7" type="ORF">GKE08_09720</name>
</gene>
<dbReference type="AlphaFoldDB" id="A0A6N7S6V0"/>
<feature type="transmembrane region" description="Helical" evidence="6">
    <location>
        <begin position="436"/>
        <end position="457"/>
    </location>
</feature>
<evidence type="ECO:0000313" key="9">
    <source>
        <dbReference type="Proteomes" id="UP000433575"/>
    </source>
</evidence>
<evidence type="ECO:0000313" key="8">
    <source>
        <dbReference type="EMBL" id="MSC33358.1"/>
    </source>
</evidence>
<protein>
    <recommendedName>
        <fullName evidence="11">Oligosaccharide flippase family protein</fullName>
    </recommendedName>
</protein>
<evidence type="ECO:0000256" key="4">
    <source>
        <dbReference type="ARBA" id="ARBA00022989"/>
    </source>
</evidence>
<keyword evidence="5 6" id="KW-0472">Membrane</keyword>
<keyword evidence="4 6" id="KW-1133">Transmembrane helix</keyword>
<dbReference type="EMBL" id="WKPJ01000013">
    <property type="protein sequence ID" value="MSA89603.1"/>
    <property type="molecule type" value="Genomic_DNA"/>
</dbReference>
<dbReference type="PANTHER" id="PTHR30250">
    <property type="entry name" value="PST FAMILY PREDICTED COLANIC ACID TRANSPORTER"/>
    <property type="match status" value="1"/>
</dbReference>
<evidence type="ECO:0000256" key="3">
    <source>
        <dbReference type="ARBA" id="ARBA00022692"/>
    </source>
</evidence>
<evidence type="ECO:0000256" key="1">
    <source>
        <dbReference type="ARBA" id="ARBA00004651"/>
    </source>
</evidence>
<dbReference type="Proteomes" id="UP000480929">
    <property type="component" value="Unassembled WGS sequence"/>
</dbReference>
<reference evidence="9 10" key="1">
    <citation type="journal article" date="2019" name="Nat. Med.">
        <title>A library of human gut bacterial isolates paired with longitudinal multiomics data enables mechanistic microbiome research.</title>
        <authorList>
            <person name="Poyet M."/>
            <person name="Groussin M."/>
            <person name="Gibbons S.M."/>
            <person name="Avila-Pacheco J."/>
            <person name="Jiang X."/>
            <person name="Kearney S.M."/>
            <person name="Perrotta A.R."/>
            <person name="Berdy B."/>
            <person name="Zhao S."/>
            <person name="Lieberman T.D."/>
            <person name="Swanson P.K."/>
            <person name="Smith M."/>
            <person name="Roesemann S."/>
            <person name="Alexander J.E."/>
            <person name="Rich S.A."/>
            <person name="Livny J."/>
            <person name="Vlamakis H."/>
            <person name="Clish C."/>
            <person name="Bullock K."/>
            <person name="Deik A."/>
            <person name="Scott J."/>
            <person name="Pierce K.A."/>
            <person name="Xavier R.J."/>
            <person name="Alm E.J."/>
        </authorList>
    </citation>
    <scope>NUCLEOTIDE SEQUENCE [LARGE SCALE GENOMIC DNA]</scope>
    <source>
        <strain evidence="7 9">BIOML-A4</strain>
        <strain evidence="8 10">BIOML-A5</strain>
    </source>
</reference>
<keyword evidence="10" id="KW-1185">Reference proteome</keyword>